<gene>
    <name evidence="1" type="ORF">pdam_00002363</name>
</gene>
<accession>A0A3M6USL1</accession>
<feature type="non-terminal residue" evidence="1">
    <location>
        <position position="158"/>
    </location>
</feature>
<name>A0A3M6USL1_POCDA</name>
<dbReference type="Proteomes" id="UP000275408">
    <property type="component" value="Unassembled WGS sequence"/>
</dbReference>
<sequence length="158" mass="16845">MWIGSFEAVGSLELISSFEAVGPLEPIRPFEAIQLSEQAVGSLELISSFEAVGRLELISSFEAIPSSELVGSFEAVGSLELIRASLHGGGGPQSVPVMKQSDDNRNTIDDTPLLGAAFCDTQLFEDGLSGANPAMEDGEVDRKVYFTHKSIGCSYRSD</sequence>
<evidence type="ECO:0000313" key="2">
    <source>
        <dbReference type="Proteomes" id="UP000275408"/>
    </source>
</evidence>
<organism evidence="1 2">
    <name type="scientific">Pocillopora damicornis</name>
    <name type="common">Cauliflower coral</name>
    <name type="synonym">Millepora damicornis</name>
    <dbReference type="NCBI Taxonomy" id="46731"/>
    <lineage>
        <taxon>Eukaryota</taxon>
        <taxon>Metazoa</taxon>
        <taxon>Cnidaria</taxon>
        <taxon>Anthozoa</taxon>
        <taxon>Hexacorallia</taxon>
        <taxon>Scleractinia</taxon>
        <taxon>Astrocoeniina</taxon>
        <taxon>Pocilloporidae</taxon>
        <taxon>Pocillopora</taxon>
    </lineage>
</organism>
<protein>
    <submittedName>
        <fullName evidence="1">Uncharacterized protein</fullName>
    </submittedName>
</protein>
<dbReference type="AlphaFoldDB" id="A0A3M6USL1"/>
<reference evidence="1 2" key="1">
    <citation type="journal article" date="2018" name="Sci. Rep.">
        <title>Comparative analysis of the Pocillopora damicornis genome highlights role of immune system in coral evolution.</title>
        <authorList>
            <person name="Cunning R."/>
            <person name="Bay R.A."/>
            <person name="Gillette P."/>
            <person name="Baker A.C."/>
            <person name="Traylor-Knowles N."/>
        </authorList>
    </citation>
    <scope>NUCLEOTIDE SEQUENCE [LARGE SCALE GENOMIC DNA]</scope>
    <source>
        <strain evidence="1">RSMAS</strain>
        <tissue evidence="1">Whole animal</tissue>
    </source>
</reference>
<proteinExistence type="predicted"/>
<keyword evidence="2" id="KW-1185">Reference proteome</keyword>
<evidence type="ECO:0000313" key="1">
    <source>
        <dbReference type="EMBL" id="RMX56589.1"/>
    </source>
</evidence>
<comment type="caution">
    <text evidence="1">The sequence shown here is derived from an EMBL/GenBank/DDBJ whole genome shotgun (WGS) entry which is preliminary data.</text>
</comment>
<dbReference type="EMBL" id="RCHS01000826">
    <property type="protein sequence ID" value="RMX56589.1"/>
    <property type="molecule type" value="Genomic_DNA"/>
</dbReference>